<gene>
    <name evidence="1" type="ORF">ACFPRA_22170</name>
</gene>
<dbReference type="RefSeq" id="WP_381439574.1">
    <property type="nucleotide sequence ID" value="NZ_JBHSNO010000016.1"/>
</dbReference>
<dbReference type="EMBL" id="JBHSNO010000016">
    <property type="protein sequence ID" value="MFC5591595.1"/>
    <property type="molecule type" value="Genomic_DNA"/>
</dbReference>
<dbReference type="Proteomes" id="UP001596109">
    <property type="component" value="Unassembled WGS sequence"/>
</dbReference>
<accession>A0ABW0TQ23</accession>
<organism evidence="1 2">
    <name type="scientific">Sporosarcina soli</name>
    <dbReference type="NCBI Taxonomy" id="334736"/>
    <lineage>
        <taxon>Bacteria</taxon>
        <taxon>Bacillati</taxon>
        <taxon>Bacillota</taxon>
        <taxon>Bacilli</taxon>
        <taxon>Bacillales</taxon>
        <taxon>Caryophanaceae</taxon>
        <taxon>Sporosarcina</taxon>
    </lineage>
</organism>
<dbReference type="InterPro" id="IPR046632">
    <property type="entry name" value="DUF6744"/>
</dbReference>
<name>A0ABW0TQ23_9BACL</name>
<evidence type="ECO:0000313" key="1">
    <source>
        <dbReference type="EMBL" id="MFC5591595.1"/>
    </source>
</evidence>
<reference evidence="2" key="1">
    <citation type="journal article" date="2019" name="Int. J. Syst. Evol. Microbiol.">
        <title>The Global Catalogue of Microorganisms (GCM) 10K type strain sequencing project: providing services to taxonomists for standard genome sequencing and annotation.</title>
        <authorList>
            <consortium name="The Broad Institute Genomics Platform"/>
            <consortium name="The Broad Institute Genome Sequencing Center for Infectious Disease"/>
            <person name="Wu L."/>
            <person name="Ma J."/>
        </authorList>
    </citation>
    <scope>NUCLEOTIDE SEQUENCE [LARGE SCALE GENOMIC DNA]</scope>
    <source>
        <strain evidence="2">CGMCC 4.1434</strain>
    </source>
</reference>
<keyword evidence="2" id="KW-1185">Reference proteome</keyword>
<comment type="caution">
    <text evidence="1">The sequence shown here is derived from an EMBL/GenBank/DDBJ whole genome shotgun (WGS) entry which is preliminary data.</text>
</comment>
<protein>
    <submittedName>
        <fullName evidence="1">DUF6744 family protein</fullName>
    </submittedName>
</protein>
<sequence>MSIYLENMTAVQNENQKGILGHLMWYSVGKQLIKTDELKNKLIQSGLEEVWMPNTIRPADAFRRATKEIETRKATANAGVFENYLIREVFADKDYVQRNIVVESVNQAGKRLDYNSKASVITLDKKNVSITFVSENETAKELCIEAEQMFNIFKDNYSAQQLRVMVNKILQSLAPTPVRPNGGIYFVPDSHTDGLGKLVKFTSSLENSEGFKIPVVNTFDNRNMVNSKLNEHLESILNDCKASGNLRKGQVKEIIENANAVILNYKNYKGIVKDESVQFEQKIMKIRSEITRMVTDLS</sequence>
<dbReference type="Pfam" id="PF20529">
    <property type="entry name" value="DUF6744"/>
    <property type="match status" value="1"/>
</dbReference>
<evidence type="ECO:0000313" key="2">
    <source>
        <dbReference type="Proteomes" id="UP001596109"/>
    </source>
</evidence>
<proteinExistence type="predicted"/>